<sequence>MNREEYEGRLRELKENAEDVCVDGLSLLVKECADRERGCMDPRALRLHTLKREEAEEHPEQVEECLKKNFRYLFPAPPLPGESMIETMRRTMGWESEDITDGKVEGKNVVIPGRGGEISVRIYTPAGGERRKPCLLFFHGGGFTGGSMDVVENPCKAIAGRGDAVVINVDYRLAPENPYPAGLHDCMDAVGWVWENAETLGIRQDKIGVAGDSAGGGLASSCVYLDRAGGENRIAYQVLLYPTVTRSADPEVNGYTWSMDVYENRDDHPGIRRALTWMMESMDGLNQMYMGDAAKITEPGASPLLAEDFTGYPPTLMVTAEYDYLRLEDEMYARKLAEAGASVRVIRYGGMEHAFLDKCGFYPQAEDCVDEIAEAVRRWSHE</sequence>
<comment type="caution">
    <text evidence="5">The sequence shown here is derived from an EMBL/GenBank/DDBJ whole genome shotgun (WGS) entry which is preliminary data.</text>
</comment>
<feature type="domain" description="Alpha/beta hydrolase fold-3" evidence="4">
    <location>
        <begin position="135"/>
        <end position="356"/>
    </location>
</feature>
<name>A0ABV1DU86_9FIRM</name>
<protein>
    <submittedName>
        <fullName evidence="5">Alpha/beta hydrolase</fullName>
    </submittedName>
</protein>
<reference evidence="5 6" key="1">
    <citation type="submission" date="2024-03" db="EMBL/GenBank/DDBJ databases">
        <title>Human intestinal bacterial collection.</title>
        <authorList>
            <person name="Pauvert C."/>
            <person name="Hitch T.C.A."/>
            <person name="Clavel T."/>
        </authorList>
    </citation>
    <scope>NUCLEOTIDE SEQUENCE [LARGE SCALE GENOMIC DNA]</scope>
    <source>
        <strain evidence="5 6">CLA-SR-H028</strain>
    </source>
</reference>
<feature type="active site" evidence="3">
    <location>
        <position position="213"/>
    </location>
</feature>
<keyword evidence="6" id="KW-1185">Reference proteome</keyword>
<dbReference type="InterPro" id="IPR050300">
    <property type="entry name" value="GDXG_lipolytic_enzyme"/>
</dbReference>
<dbReference type="PANTHER" id="PTHR48081">
    <property type="entry name" value="AB HYDROLASE SUPERFAMILY PROTEIN C4A8.06C"/>
    <property type="match status" value="1"/>
</dbReference>
<dbReference type="InterPro" id="IPR033140">
    <property type="entry name" value="Lipase_GDXG_put_SER_AS"/>
</dbReference>
<dbReference type="Proteomes" id="UP001457898">
    <property type="component" value="Unassembled WGS sequence"/>
</dbReference>
<evidence type="ECO:0000256" key="3">
    <source>
        <dbReference type="PROSITE-ProRule" id="PRU10038"/>
    </source>
</evidence>
<gene>
    <name evidence="5" type="ORF">WMO65_23465</name>
</gene>
<dbReference type="RefSeq" id="WP_148392413.1">
    <property type="nucleotide sequence ID" value="NZ_JBBMFP010000030.1"/>
</dbReference>
<dbReference type="PROSITE" id="PS01174">
    <property type="entry name" value="LIPASE_GDXG_SER"/>
    <property type="match status" value="1"/>
</dbReference>
<evidence type="ECO:0000259" key="4">
    <source>
        <dbReference type="Pfam" id="PF07859"/>
    </source>
</evidence>
<proteinExistence type="inferred from homology"/>
<comment type="similarity">
    <text evidence="1">Belongs to the 'GDXG' lipolytic enzyme family.</text>
</comment>
<dbReference type="PANTHER" id="PTHR48081:SF8">
    <property type="entry name" value="ALPHA_BETA HYDROLASE FOLD-3 DOMAIN-CONTAINING PROTEIN-RELATED"/>
    <property type="match status" value="1"/>
</dbReference>
<evidence type="ECO:0000313" key="6">
    <source>
        <dbReference type="Proteomes" id="UP001457898"/>
    </source>
</evidence>
<dbReference type="SUPFAM" id="SSF53474">
    <property type="entry name" value="alpha/beta-Hydrolases"/>
    <property type="match status" value="1"/>
</dbReference>
<dbReference type="Pfam" id="PF07859">
    <property type="entry name" value="Abhydrolase_3"/>
    <property type="match status" value="1"/>
</dbReference>
<dbReference type="Gene3D" id="3.40.50.1820">
    <property type="entry name" value="alpha/beta hydrolase"/>
    <property type="match status" value="1"/>
</dbReference>
<dbReference type="InterPro" id="IPR029058">
    <property type="entry name" value="AB_hydrolase_fold"/>
</dbReference>
<keyword evidence="2 5" id="KW-0378">Hydrolase</keyword>
<accession>A0ABV1DU86</accession>
<dbReference type="EMBL" id="JBBMFP010000030">
    <property type="protein sequence ID" value="MEQ2433958.1"/>
    <property type="molecule type" value="Genomic_DNA"/>
</dbReference>
<organism evidence="5 6">
    <name type="scientific">Blautia caccae</name>
    <dbReference type="NCBI Taxonomy" id="3133175"/>
    <lineage>
        <taxon>Bacteria</taxon>
        <taxon>Bacillati</taxon>
        <taxon>Bacillota</taxon>
        <taxon>Clostridia</taxon>
        <taxon>Lachnospirales</taxon>
        <taxon>Lachnospiraceae</taxon>
        <taxon>Blautia</taxon>
    </lineage>
</organism>
<dbReference type="InterPro" id="IPR013094">
    <property type="entry name" value="AB_hydrolase_3"/>
</dbReference>
<evidence type="ECO:0000313" key="5">
    <source>
        <dbReference type="EMBL" id="MEQ2433958.1"/>
    </source>
</evidence>
<evidence type="ECO:0000256" key="2">
    <source>
        <dbReference type="ARBA" id="ARBA00022801"/>
    </source>
</evidence>
<dbReference type="GO" id="GO:0016787">
    <property type="term" value="F:hydrolase activity"/>
    <property type="evidence" value="ECO:0007669"/>
    <property type="project" value="UniProtKB-KW"/>
</dbReference>
<evidence type="ECO:0000256" key="1">
    <source>
        <dbReference type="ARBA" id="ARBA00010515"/>
    </source>
</evidence>